<proteinExistence type="predicted"/>
<name>A0A3N4J831_9PEZI</name>
<gene>
    <name evidence="2" type="ORF">L873DRAFT_1438316</name>
</gene>
<reference evidence="2 3" key="1">
    <citation type="journal article" date="2018" name="Nat. Ecol. Evol.">
        <title>Pezizomycetes genomes reveal the molecular basis of ectomycorrhizal truffle lifestyle.</title>
        <authorList>
            <person name="Murat C."/>
            <person name="Payen T."/>
            <person name="Noel B."/>
            <person name="Kuo A."/>
            <person name="Morin E."/>
            <person name="Chen J."/>
            <person name="Kohler A."/>
            <person name="Krizsan K."/>
            <person name="Balestrini R."/>
            <person name="Da Silva C."/>
            <person name="Montanini B."/>
            <person name="Hainaut M."/>
            <person name="Levati E."/>
            <person name="Barry K.W."/>
            <person name="Belfiori B."/>
            <person name="Cichocki N."/>
            <person name="Clum A."/>
            <person name="Dockter R.B."/>
            <person name="Fauchery L."/>
            <person name="Guy J."/>
            <person name="Iotti M."/>
            <person name="Le Tacon F."/>
            <person name="Lindquist E.A."/>
            <person name="Lipzen A."/>
            <person name="Malagnac F."/>
            <person name="Mello A."/>
            <person name="Molinier V."/>
            <person name="Miyauchi S."/>
            <person name="Poulain J."/>
            <person name="Riccioni C."/>
            <person name="Rubini A."/>
            <person name="Sitrit Y."/>
            <person name="Splivallo R."/>
            <person name="Traeger S."/>
            <person name="Wang M."/>
            <person name="Zifcakova L."/>
            <person name="Wipf D."/>
            <person name="Zambonelli A."/>
            <person name="Paolocci F."/>
            <person name="Nowrousian M."/>
            <person name="Ottonello S."/>
            <person name="Baldrian P."/>
            <person name="Spatafora J.W."/>
            <person name="Henrissat B."/>
            <person name="Nagy L.G."/>
            <person name="Aury J.M."/>
            <person name="Wincker P."/>
            <person name="Grigoriev I.V."/>
            <person name="Bonfante P."/>
            <person name="Martin F.M."/>
        </authorList>
    </citation>
    <scope>NUCLEOTIDE SEQUENCE [LARGE SCALE GENOMIC DNA]</scope>
    <source>
        <strain evidence="2 3">120613-1</strain>
    </source>
</reference>
<sequence length="186" mass="21169">MPPPPPNIPPHQTRVLVPKNYDTLHMLLLRLSHFPIPKTNNQHIIPCPPSTNPSSKKRKKKRKEKKQPPFPPIPKKDKPAFLTSHAPNMICIIGPSNHRHTKKKKKKNTFPPHFPLSPRVRRPGGRGNRFFPKLQTNSLTHSLRGDSPTKREPRGDGYFISSFPTLGLKHGWMDGWMGFPQFGVGV</sequence>
<feature type="region of interest" description="Disordered" evidence="1">
    <location>
        <begin position="98"/>
        <end position="126"/>
    </location>
</feature>
<feature type="region of interest" description="Disordered" evidence="1">
    <location>
        <begin position="40"/>
        <end position="79"/>
    </location>
</feature>
<dbReference type="EMBL" id="ML120438">
    <property type="protein sequence ID" value="RPA94356.1"/>
    <property type="molecule type" value="Genomic_DNA"/>
</dbReference>
<protein>
    <submittedName>
        <fullName evidence="2">Uncharacterized protein</fullName>
    </submittedName>
</protein>
<evidence type="ECO:0000256" key="1">
    <source>
        <dbReference type="SAM" id="MobiDB-lite"/>
    </source>
</evidence>
<keyword evidence="3" id="KW-1185">Reference proteome</keyword>
<feature type="compositionally biased region" description="Basic residues" evidence="1">
    <location>
        <begin position="98"/>
        <end position="108"/>
    </location>
</feature>
<dbReference type="AlphaFoldDB" id="A0A3N4J831"/>
<accession>A0A3N4J831</accession>
<dbReference type="Proteomes" id="UP000276215">
    <property type="component" value="Unassembled WGS sequence"/>
</dbReference>
<evidence type="ECO:0000313" key="2">
    <source>
        <dbReference type="EMBL" id="RPA94356.1"/>
    </source>
</evidence>
<feature type="compositionally biased region" description="Basic residues" evidence="1">
    <location>
        <begin position="55"/>
        <end position="65"/>
    </location>
</feature>
<evidence type="ECO:0000313" key="3">
    <source>
        <dbReference type="Proteomes" id="UP000276215"/>
    </source>
</evidence>
<organism evidence="2 3">
    <name type="scientific">Choiromyces venosus 120613-1</name>
    <dbReference type="NCBI Taxonomy" id="1336337"/>
    <lineage>
        <taxon>Eukaryota</taxon>
        <taxon>Fungi</taxon>
        <taxon>Dikarya</taxon>
        <taxon>Ascomycota</taxon>
        <taxon>Pezizomycotina</taxon>
        <taxon>Pezizomycetes</taxon>
        <taxon>Pezizales</taxon>
        <taxon>Tuberaceae</taxon>
        <taxon>Choiromyces</taxon>
    </lineage>
</organism>